<keyword evidence="5 8" id="KW-0812">Transmembrane</keyword>
<comment type="caution">
    <text evidence="9">The sequence shown here is derived from an EMBL/GenBank/DDBJ whole genome shotgun (WGS) entry which is preliminary data.</text>
</comment>
<feature type="transmembrane region" description="Helical" evidence="8">
    <location>
        <begin position="114"/>
        <end position="132"/>
    </location>
</feature>
<evidence type="ECO:0000256" key="6">
    <source>
        <dbReference type="ARBA" id="ARBA00022989"/>
    </source>
</evidence>
<feature type="transmembrane region" description="Helical" evidence="8">
    <location>
        <begin position="193"/>
        <end position="211"/>
    </location>
</feature>
<accession>A0ABV7T8M3</accession>
<evidence type="ECO:0000256" key="7">
    <source>
        <dbReference type="ARBA" id="ARBA00023136"/>
    </source>
</evidence>
<dbReference type="Pfam" id="PF01032">
    <property type="entry name" value="FecCD"/>
    <property type="match status" value="1"/>
</dbReference>
<keyword evidence="7 8" id="KW-0472">Membrane</keyword>
<dbReference type="Proteomes" id="UP001595630">
    <property type="component" value="Unassembled WGS sequence"/>
</dbReference>
<feature type="transmembrane region" description="Helical" evidence="8">
    <location>
        <begin position="216"/>
        <end position="237"/>
    </location>
</feature>
<keyword evidence="6 8" id="KW-1133">Transmembrane helix</keyword>
<gene>
    <name evidence="9" type="ORF">ACFOMF_15610</name>
</gene>
<dbReference type="CDD" id="cd06550">
    <property type="entry name" value="TM_ABC_iron-siderophores_like"/>
    <property type="match status" value="1"/>
</dbReference>
<keyword evidence="4" id="KW-1003">Cell membrane</keyword>
<sequence length="355" mass="36392">MTRPLAQPSPTHTAAAPRRGAFALLPALALLLGAVTLVALASGRYPLNATDVLRFFASAAGAPSLDPERHDLLYNLLVEIRLPRVLAAILVGAALAVSGAAFQGVFRNPLVSPNLLGVLSGAAFGAAAGMLLGGSWLLVQVSAFACGLAAVAIAVTIARTFGQGSLIMLILGGIVSGALFAALLSLVKYVADPYNELPAIIIWLMGSLASVHIRDVLWVSLPMGLAIVALCAAGRWLDALAMGDDEARSLGVPVGTVRYMVIGCATLLGALTVSLAGMIGWVGLIVPHVARLLCGPGHALLLPASALLGASFLLAADLLARSLTGSEIPIGIVTELLGIPVFLLVLHRARNGWGR</sequence>
<dbReference type="RefSeq" id="WP_386366548.1">
    <property type="nucleotide sequence ID" value="NZ_JBHRXZ010000024.1"/>
</dbReference>
<protein>
    <submittedName>
        <fullName evidence="9">FecCD family ABC transporter permease</fullName>
    </submittedName>
</protein>
<feature type="transmembrane region" description="Helical" evidence="8">
    <location>
        <begin position="21"/>
        <end position="41"/>
    </location>
</feature>
<evidence type="ECO:0000256" key="5">
    <source>
        <dbReference type="ARBA" id="ARBA00022692"/>
    </source>
</evidence>
<feature type="transmembrane region" description="Helical" evidence="8">
    <location>
        <begin position="165"/>
        <end position="187"/>
    </location>
</feature>
<evidence type="ECO:0000313" key="9">
    <source>
        <dbReference type="EMBL" id="MFC3609208.1"/>
    </source>
</evidence>
<reference evidence="10" key="1">
    <citation type="journal article" date="2019" name="Int. J. Syst. Evol. Microbiol.">
        <title>The Global Catalogue of Microorganisms (GCM) 10K type strain sequencing project: providing services to taxonomists for standard genome sequencing and annotation.</title>
        <authorList>
            <consortium name="The Broad Institute Genomics Platform"/>
            <consortium name="The Broad Institute Genome Sequencing Center for Infectious Disease"/>
            <person name="Wu L."/>
            <person name="Ma J."/>
        </authorList>
    </citation>
    <scope>NUCLEOTIDE SEQUENCE [LARGE SCALE GENOMIC DNA]</scope>
    <source>
        <strain evidence="10">KCTC 42447</strain>
    </source>
</reference>
<evidence type="ECO:0000313" key="10">
    <source>
        <dbReference type="Proteomes" id="UP001595630"/>
    </source>
</evidence>
<feature type="transmembrane region" description="Helical" evidence="8">
    <location>
        <begin position="82"/>
        <end position="102"/>
    </location>
</feature>
<organism evidence="9 10">
    <name type="scientific">Stutzerimonas tarimensis</name>
    <dbReference type="NCBI Taxonomy" id="1507735"/>
    <lineage>
        <taxon>Bacteria</taxon>
        <taxon>Pseudomonadati</taxon>
        <taxon>Pseudomonadota</taxon>
        <taxon>Gammaproteobacteria</taxon>
        <taxon>Pseudomonadales</taxon>
        <taxon>Pseudomonadaceae</taxon>
        <taxon>Stutzerimonas</taxon>
    </lineage>
</organism>
<evidence type="ECO:0000256" key="8">
    <source>
        <dbReference type="SAM" id="Phobius"/>
    </source>
</evidence>
<name>A0ABV7T8M3_9GAMM</name>
<dbReference type="Gene3D" id="1.10.3470.10">
    <property type="entry name" value="ABC transporter involved in vitamin B12 uptake, BtuC"/>
    <property type="match status" value="1"/>
</dbReference>
<evidence type="ECO:0000256" key="3">
    <source>
        <dbReference type="ARBA" id="ARBA00022448"/>
    </source>
</evidence>
<dbReference type="SUPFAM" id="SSF81345">
    <property type="entry name" value="ABC transporter involved in vitamin B12 uptake, BtuC"/>
    <property type="match status" value="1"/>
</dbReference>
<feature type="transmembrane region" description="Helical" evidence="8">
    <location>
        <begin position="328"/>
        <end position="346"/>
    </location>
</feature>
<dbReference type="PANTHER" id="PTHR30472">
    <property type="entry name" value="FERRIC ENTEROBACTIN TRANSPORT SYSTEM PERMEASE PROTEIN"/>
    <property type="match status" value="1"/>
</dbReference>
<keyword evidence="3" id="KW-0813">Transport</keyword>
<dbReference type="EMBL" id="JBHRXZ010000024">
    <property type="protein sequence ID" value="MFC3609208.1"/>
    <property type="molecule type" value="Genomic_DNA"/>
</dbReference>
<evidence type="ECO:0000256" key="1">
    <source>
        <dbReference type="ARBA" id="ARBA00004651"/>
    </source>
</evidence>
<dbReference type="PANTHER" id="PTHR30472:SF70">
    <property type="entry name" value="MOLYBDATE IMPORT SYSTEM PERMEASE PROTEIN MOLB"/>
    <property type="match status" value="1"/>
</dbReference>
<feature type="transmembrane region" description="Helical" evidence="8">
    <location>
        <begin position="298"/>
        <end position="316"/>
    </location>
</feature>
<dbReference type="InterPro" id="IPR000522">
    <property type="entry name" value="ABC_transptr_permease_BtuC"/>
</dbReference>
<feature type="transmembrane region" description="Helical" evidence="8">
    <location>
        <begin position="138"/>
        <end position="158"/>
    </location>
</feature>
<evidence type="ECO:0000256" key="4">
    <source>
        <dbReference type="ARBA" id="ARBA00022475"/>
    </source>
</evidence>
<feature type="transmembrane region" description="Helical" evidence="8">
    <location>
        <begin position="257"/>
        <end position="286"/>
    </location>
</feature>
<keyword evidence="10" id="KW-1185">Reference proteome</keyword>
<evidence type="ECO:0000256" key="2">
    <source>
        <dbReference type="ARBA" id="ARBA00007935"/>
    </source>
</evidence>
<dbReference type="InterPro" id="IPR037294">
    <property type="entry name" value="ABC_BtuC-like"/>
</dbReference>
<comment type="subcellular location">
    <subcellularLocation>
        <location evidence="1">Cell membrane</location>
        <topology evidence="1">Multi-pass membrane protein</topology>
    </subcellularLocation>
</comment>
<comment type="similarity">
    <text evidence="2">Belongs to the binding-protein-dependent transport system permease family. FecCD subfamily.</text>
</comment>
<proteinExistence type="inferred from homology"/>